<keyword evidence="4 5" id="KW-0234">DNA repair</keyword>
<dbReference type="PANTHER" id="PTHR10073">
    <property type="entry name" value="DNA MISMATCH REPAIR PROTEIN MLH, PMS, MUTL"/>
    <property type="match status" value="1"/>
</dbReference>
<dbReference type="InterPro" id="IPR014790">
    <property type="entry name" value="MutL_C"/>
</dbReference>
<dbReference type="SMART" id="SM00853">
    <property type="entry name" value="MutL_C"/>
    <property type="match status" value="1"/>
</dbReference>
<dbReference type="InterPro" id="IPR042120">
    <property type="entry name" value="MutL_C_dimsub"/>
</dbReference>
<dbReference type="HAMAP" id="MF_00149">
    <property type="entry name" value="DNA_mis_repair"/>
    <property type="match status" value="1"/>
</dbReference>
<evidence type="ECO:0000259" key="7">
    <source>
        <dbReference type="SMART" id="SM01340"/>
    </source>
</evidence>
<comment type="similarity">
    <text evidence="1 5">Belongs to the DNA mismatch repair MutL/HexB family.</text>
</comment>
<dbReference type="InterPro" id="IPR042121">
    <property type="entry name" value="MutL_C_regsub"/>
</dbReference>
<dbReference type="InterPro" id="IPR014721">
    <property type="entry name" value="Ribsml_uS5_D2-typ_fold_subgr"/>
</dbReference>
<dbReference type="GO" id="GO:0016887">
    <property type="term" value="F:ATP hydrolysis activity"/>
    <property type="evidence" value="ECO:0007669"/>
    <property type="project" value="InterPro"/>
</dbReference>
<sequence>MSDIIQLLPDSVANQIAAGEVIQRPASVIKELVENSVDAGAKSIQVLVVDAGRTSIQVIDDGKGMSDTDARLSFERHATSKIKKADDLFALHTMGFRGEALASIAAVAQIELKTRQASEDIGTQLSISGSKFIGQEPCSCPIGSNFKIENLFFNVPARRKFLKSNTTELNNILTAFERIVLVNPNIHFSLYSNGTEMFNLQPGSIRHRILDIFGKRLNQDLLPVNVETSLGKISGFVGKPESARKKGAHQYFFVNGRYMKHPYFNKAVMSAFDRLVPLGEQVPYFIYFDVDPHNIDVNIHPTKTEIKFENEQAIWQILSAAVKEAVGLFNNVPTIDFDTEGKPEIPVFGESGNQLSAPRVNYNPSYNPFESSSEDLVSQDGEQQIGQTFASKIDSNYAAITQGEIFESKQARVPEEWGKLYEGLKSKTVSQEGDIFESRQNTVVESKEHLVEDKSPLHYQYKAKYIMTAVKSGLMIIDQHRAHVRILYEQYQKQLIEHTFQSQKVLFPETVRFTPSQQVVLQDIFSDMVDMGFELTDLGGGSYAVNAIPMGLDGINPITLVEDIVHSAIDMGKSMKEEMRQSLSLSLARNAAIPQGQILSNEEMEAIVNGLFACSNPNYAPDGKSILCILTQQEIDHLFG</sequence>
<dbReference type="GO" id="GO:0005524">
    <property type="term" value="F:ATP binding"/>
    <property type="evidence" value="ECO:0007669"/>
    <property type="project" value="InterPro"/>
</dbReference>
<dbReference type="RefSeq" id="WP_006283548.1">
    <property type="nucleotide sequence ID" value="NZ_BPTR01000001.1"/>
</dbReference>
<dbReference type="InterPro" id="IPR020667">
    <property type="entry name" value="DNA_mismatch_repair_MutL"/>
</dbReference>
<comment type="caution">
    <text evidence="8">The sequence shown here is derived from an EMBL/GenBank/DDBJ whole genome shotgun (WGS) entry which is preliminary data.</text>
</comment>
<dbReference type="InterPro" id="IPR002099">
    <property type="entry name" value="MutL/Mlh/PMS"/>
</dbReference>
<reference evidence="8" key="1">
    <citation type="submission" date="2021-08" db="EMBL/GenBank/DDBJ databases">
        <title>Prevotella lacticifex sp. nov., isolated from rumen of cow.</title>
        <authorList>
            <person name="Shinkai T."/>
            <person name="Ikeyama N."/>
            <person name="Kumagai M."/>
            <person name="Ohmori H."/>
            <person name="Sakamoto M."/>
            <person name="Ohkuma M."/>
            <person name="Mitsumori M."/>
        </authorList>
    </citation>
    <scope>NUCLEOTIDE SEQUENCE</scope>
    <source>
        <strain evidence="8">DSM 11371</strain>
    </source>
</reference>
<dbReference type="PANTHER" id="PTHR10073:SF12">
    <property type="entry name" value="DNA MISMATCH REPAIR PROTEIN MLH1"/>
    <property type="match status" value="1"/>
</dbReference>
<dbReference type="InterPro" id="IPR036890">
    <property type="entry name" value="HATPase_C_sf"/>
</dbReference>
<comment type="function">
    <text evidence="5">This protein is involved in the repair of mismatches in DNA. It is required for dam-dependent methyl-directed DNA mismatch repair. May act as a 'molecular matchmaker', a protein that promotes the formation of a stable complex between two or more DNA-binding proteins in an ATP-dependent manner without itself being part of a final effector complex.</text>
</comment>
<dbReference type="Gene3D" id="3.30.230.10">
    <property type="match status" value="1"/>
</dbReference>
<dbReference type="SUPFAM" id="SSF54211">
    <property type="entry name" value="Ribosomal protein S5 domain 2-like"/>
    <property type="match status" value="1"/>
</dbReference>
<dbReference type="GO" id="GO:0032300">
    <property type="term" value="C:mismatch repair complex"/>
    <property type="evidence" value="ECO:0007669"/>
    <property type="project" value="InterPro"/>
</dbReference>
<evidence type="ECO:0000313" key="8">
    <source>
        <dbReference type="EMBL" id="GJG26319.1"/>
    </source>
</evidence>
<dbReference type="FunFam" id="3.30.565.10:FF:000003">
    <property type="entry name" value="DNA mismatch repair endonuclease MutL"/>
    <property type="match status" value="1"/>
</dbReference>
<evidence type="ECO:0000256" key="2">
    <source>
        <dbReference type="ARBA" id="ARBA00021975"/>
    </source>
</evidence>
<dbReference type="InterPro" id="IPR013507">
    <property type="entry name" value="DNA_mismatch_S5_2-like"/>
</dbReference>
<dbReference type="Pfam" id="PF13589">
    <property type="entry name" value="HATPase_c_3"/>
    <property type="match status" value="1"/>
</dbReference>
<dbReference type="GO" id="GO:0140664">
    <property type="term" value="F:ATP-dependent DNA damage sensor activity"/>
    <property type="evidence" value="ECO:0007669"/>
    <property type="project" value="InterPro"/>
</dbReference>
<feature type="domain" description="DNA mismatch repair protein S5" evidence="7">
    <location>
        <begin position="209"/>
        <end position="327"/>
    </location>
</feature>
<dbReference type="SUPFAM" id="SSF118116">
    <property type="entry name" value="DNA mismatch repair protein MutL"/>
    <property type="match status" value="1"/>
</dbReference>
<protein>
    <recommendedName>
        <fullName evidence="2 5">DNA mismatch repair protein MutL</fullName>
    </recommendedName>
</protein>
<dbReference type="CDD" id="cd16926">
    <property type="entry name" value="HATPase_MutL-MLH-PMS-like"/>
    <property type="match status" value="1"/>
</dbReference>
<dbReference type="AlphaFoldDB" id="A0AA37MK17"/>
<dbReference type="InterPro" id="IPR037198">
    <property type="entry name" value="MutL_C_sf"/>
</dbReference>
<dbReference type="GO" id="GO:0030983">
    <property type="term" value="F:mismatched DNA binding"/>
    <property type="evidence" value="ECO:0007669"/>
    <property type="project" value="InterPro"/>
</dbReference>
<dbReference type="NCBIfam" id="TIGR00585">
    <property type="entry name" value="mutl"/>
    <property type="match status" value="1"/>
</dbReference>
<dbReference type="EMBL" id="BPTR01000001">
    <property type="protein sequence ID" value="GJG26319.1"/>
    <property type="molecule type" value="Genomic_DNA"/>
</dbReference>
<dbReference type="Pfam" id="PF08676">
    <property type="entry name" value="MutL_C"/>
    <property type="match status" value="1"/>
</dbReference>
<evidence type="ECO:0000313" key="9">
    <source>
        <dbReference type="Proteomes" id="UP000887043"/>
    </source>
</evidence>
<evidence type="ECO:0000256" key="1">
    <source>
        <dbReference type="ARBA" id="ARBA00006082"/>
    </source>
</evidence>
<dbReference type="PROSITE" id="PS00058">
    <property type="entry name" value="DNA_MISMATCH_REPAIR_1"/>
    <property type="match status" value="1"/>
</dbReference>
<accession>A0AA37MK17</accession>
<evidence type="ECO:0000256" key="5">
    <source>
        <dbReference type="HAMAP-Rule" id="MF_00149"/>
    </source>
</evidence>
<evidence type="ECO:0000259" key="6">
    <source>
        <dbReference type="SMART" id="SM00853"/>
    </source>
</evidence>
<dbReference type="Gene3D" id="3.30.565.10">
    <property type="entry name" value="Histidine kinase-like ATPase, C-terminal domain"/>
    <property type="match status" value="1"/>
</dbReference>
<dbReference type="Gene3D" id="3.30.1540.20">
    <property type="entry name" value="MutL, C-terminal domain, dimerisation subdomain"/>
    <property type="match status" value="1"/>
</dbReference>
<dbReference type="Pfam" id="PF01119">
    <property type="entry name" value="DNA_mis_repair"/>
    <property type="match status" value="1"/>
</dbReference>
<feature type="domain" description="MutL C-terminal dimerisation" evidence="6">
    <location>
        <begin position="457"/>
        <end position="599"/>
    </location>
</feature>
<dbReference type="Proteomes" id="UP000887043">
    <property type="component" value="Unassembled WGS sequence"/>
</dbReference>
<dbReference type="InterPro" id="IPR014762">
    <property type="entry name" value="DNA_mismatch_repair_CS"/>
</dbReference>
<dbReference type="Gene3D" id="3.30.1370.100">
    <property type="entry name" value="MutL, C-terminal domain, regulatory subdomain"/>
    <property type="match status" value="1"/>
</dbReference>
<gene>
    <name evidence="5 8" type="primary">mutL</name>
    <name evidence="8" type="ORF">PRRU23_00190</name>
</gene>
<dbReference type="GO" id="GO:0006298">
    <property type="term" value="P:mismatch repair"/>
    <property type="evidence" value="ECO:0007669"/>
    <property type="project" value="UniProtKB-UniRule"/>
</dbReference>
<proteinExistence type="inferred from homology"/>
<name>A0AA37MK17_SEGBR</name>
<organism evidence="8 9">
    <name type="scientific">Segatella bryantii</name>
    <name type="common">Prevotella bryantii</name>
    <dbReference type="NCBI Taxonomy" id="77095"/>
    <lineage>
        <taxon>Bacteria</taxon>
        <taxon>Pseudomonadati</taxon>
        <taxon>Bacteroidota</taxon>
        <taxon>Bacteroidia</taxon>
        <taxon>Bacteroidales</taxon>
        <taxon>Prevotellaceae</taxon>
        <taxon>Segatella</taxon>
    </lineage>
</organism>
<evidence type="ECO:0000256" key="3">
    <source>
        <dbReference type="ARBA" id="ARBA00022763"/>
    </source>
</evidence>
<keyword evidence="3 5" id="KW-0227">DNA damage</keyword>
<dbReference type="CDD" id="cd00782">
    <property type="entry name" value="MutL_Trans"/>
    <property type="match status" value="1"/>
</dbReference>
<dbReference type="InterPro" id="IPR038973">
    <property type="entry name" value="MutL/Mlh/Pms-like"/>
</dbReference>
<dbReference type="SMART" id="SM01340">
    <property type="entry name" value="DNA_mis_repair"/>
    <property type="match status" value="1"/>
</dbReference>
<evidence type="ECO:0000256" key="4">
    <source>
        <dbReference type="ARBA" id="ARBA00023204"/>
    </source>
</evidence>
<dbReference type="SUPFAM" id="SSF55874">
    <property type="entry name" value="ATPase domain of HSP90 chaperone/DNA topoisomerase II/histidine kinase"/>
    <property type="match status" value="1"/>
</dbReference>
<dbReference type="InterPro" id="IPR020568">
    <property type="entry name" value="Ribosomal_Su5_D2-typ_SF"/>
</dbReference>